<reference evidence="1 2" key="1">
    <citation type="journal article" date="2012" name="J. Bacteriol.">
        <title>Complete genome sequence of the broad-host-range strain Sinorhizobium fredii USDA257.</title>
        <authorList>
            <person name="Schuldes J."/>
            <person name="Rodriguez Orbegoso M."/>
            <person name="Schmeisser C."/>
            <person name="Krishnan H.B."/>
            <person name="Daniel R."/>
            <person name="Streit W.R."/>
        </authorList>
    </citation>
    <scope>NUCLEOTIDE SEQUENCE [LARGE SCALE GENOMIC DNA]</scope>
    <source>
        <strain evidence="1 2">USDA 257</strain>
    </source>
</reference>
<dbReference type="HOGENOM" id="CLU_3103845_0_0_5"/>
<dbReference type="KEGG" id="sfd:USDA257_c60960"/>
<dbReference type="Proteomes" id="UP000006180">
    <property type="component" value="Chromosome"/>
</dbReference>
<evidence type="ECO:0000313" key="1">
    <source>
        <dbReference type="EMBL" id="AFL54596.1"/>
    </source>
</evidence>
<evidence type="ECO:0000313" key="2">
    <source>
        <dbReference type="Proteomes" id="UP000006180"/>
    </source>
</evidence>
<gene>
    <name evidence="1" type="ORF">USDA257_c60960</name>
</gene>
<dbReference type="PATRIC" id="fig|1185652.3.peg.6328"/>
<protein>
    <submittedName>
        <fullName evidence="1">Uncharacterized protein</fullName>
    </submittedName>
</protein>
<dbReference type="EMBL" id="CP003563">
    <property type="protein sequence ID" value="AFL54596.1"/>
    <property type="molecule type" value="Genomic_DNA"/>
</dbReference>
<sequence>MPAFGRLLRSLSASRRFDGRGVDIHIGVTAATSAVEQIATKEEQGADDKQN</sequence>
<accession>I3XFE0</accession>
<name>I3XFE0_SINF2</name>
<dbReference type="AlphaFoldDB" id="I3XFE0"/>
<organism evidence="1 2">
    <name type="scientific">Sinorhizobium fredii (strain USDA 257)</name>
    <dbReference type="NCBI Taxonomy" id="1185652"/>
    <lineage>
        <taxon>Bacteria</taxon>
        <taxon>Pseudomonadati</taxon>
        <taxon>Pseudomonadota</taxon>
        <taxon>Alphaproteobacteria</taxon>
        <taxon>Hyphomicrobiales</taxon>
        <taxon>Rhizobiaceae</taxon>
        <taxon>Sinorhizobium/Ensifer group</taxon>
        <taxon>Sinorhizobium</taxon>
    </lineage>
</organism>
<proteinExistence type="predicted"/>